<dbReference type="EMBL" id="CP090891">
    <property type="protein sequence ID" value="ULU13539.1"/>
    <property type="molecule type" value="Genomic_DNA"/>
</dbReference>
<reference evidence="2 3" key="1">
    <citation type="submission" date="2022-05" db="EMBL/GenBank/DDBJ databases">
        <title>Chromosome-level reference genomes for two strains of Caenorhabditis briggsae: an improved platform for comparative genomics.</title>
        <authorList>
            <person name="Stevens L."/>
            <person name="Andersen E.C."/>
        </authorList>
    </citation>
    <scope>NUCLEOTIDE SEQUENCE [LARGE SCALE GENOMIC DNA]</scope>
    <source>
        <strain evidence="2">QX1410_ONT</strain>
        <tissue evidence="2">Whole-organism</tissue>
    </source>
</reference>
<evidence type="ECO:0000313" key="2">
    <source>
        <dbReference type="EMBL" id="ULU13539.1"/>
    </source>
</evidence>
<dbReference type="InterPro" id="IPR012885">
    <property type="entry name" value="F-box_Sdz-33"/>
</dbReference>
<name>A0AAE9J052_CAEBR</name>
<proteinExistence type="predicted"/>
<protein>
    <recommendedName>
        <fullName evidence="1">Sdz-33 F-box domain-containing protein</fullName>
    </recommendedName>
</protein>
<evidence type="ECO:0000313" key="3">
    <source>
        <dbReference type="Proteomes" id="UP000827892"/>
    </source>
</evidence>
<dbReference type="Pfam" id="PF07735">
    <property type="entry name" value="FBA_2"/>
    <property type="match status" value="1"/>
</dbReference>
<dbReference type="PANTHER" id="PTHR21503:SF52">
    <property type="entry name" value="F-BOX DOMAIN-CONTAINING PROTEIN"/>
    <property type="match status" value="1"/>
</dbReference>
<feature type="domain" description="Sdz-33 F-box" evidence="1">
    <location>
        <begin position="42"/>
        <end position="108"/>
    </location>
</feature>
<accession>A0AAE9J052</accession>
<dbReference type="PANTHER" id="PTHR21503">
    <property type="entry name" value="F-BOX-CONTAINING HYPOTHETICAL PROTEIN C.ELEGANS"/>
    <property type="match status" value="1"/>
</dbReference>
<gene>
    <name evidence="2" type="ORF">L3Y34_016202</name>
</gene>
<dbReference type="Proteomes" id="UP000827892">
    <property type="component" value="Chromosome I"/>
</dbReference>
<sequence>MEIERVILDDTMETRDVMDFMPLIHEMNITRKFSCFQDFPPNFHHQLTKYPNKIHISCSFWFSINQLLNCTCTRIKLHESMFTNQDLDVFLQKWKTRGAFPNLRWLEIRNRKIDNESPILEMIPPITTANNPKIKVSICNYSRDDIVDGVRVTNDDGKEGWLKVLELPLSEEPEKFVAFIPRSNGNLSELIEVQFLNFP</sequence>
<dbReference type="AlphaFoldDB" id="A0AAE9J052"/>
<organism evidence="2 3">
    <name type="scientific">Caenorhabditis briggsae</name>
    <dbReference type="NCBI Taxonomy" id="6238"/>
    <lineage>
        <taxon>Eukaryota</taxon>
        <taxon>Metazoa</taxon>
        <taxon>Ecdysozoa</taxon>
        <taxon>Nematoda</taxon>
        <taxon>Chromadorea</taxon>
        <taxon>Rhabditida</taxon>
        <taxon>Rhabditina</taxon>
        <taxon>Rhabditomorpha</taxon>
        <taxon>Rhabditoidea</taxon>
        <taxon>Rhabditidae</taxon>
        <taxon>Peloderinae</taxon>
        <taxon>Caenorhabditis</taxon>
    </lineage>
</organism>
<evidence type="ECO:0000259" key="1">
    <source>
        <dbReference type="Pfam" id="PF07735"/>
    </source>
</evidence>